<dbReference type="PANTHER" id="PTHR21666">
    <property type="entry name" value="PEPTIDASE-RELATED"/>
    <property type="match status" value="1"/>
</dbReference>
<dbReference type="SUPFAM" id="SSF51261">
    <property type="entry name" value="Duplicated hybrid motif"/>
    <property type="match status" value="1"/>
</dbReference>
<keyword evidence="3" id="KW-0378">Hydrolase</keyword>
<evidence type="ECO:0000313" key="3">
    <source>
        <dbReference type="EMBL" id="PRY95080.1"/>
    </source>
</evidence>
<dbReference type="CDD" id="cd00118">
    <property type="entry name" value="LysM"/>
    <property type="match status" value="1"/>
</dbReference>
<name>A0A2T0X800_9RHOB</name>
<sequence length="393" mass="40304">MIRPILAATTILAIAACDQVDFDFRNTGPTAGVTRAATEPRPQADGRGIISYPGYQVAEARAGDTPAAVARRLGIDAAELARFNALPADVPLRRGEILALPSRVAEPSPATGAATTGPITPATSIEVTTLAGAAIDRAEAGRPAIAAPQQPAVSGREPIRHRVERGETAYTIARLYGISVGALAEWNGLGPDLAVQEGRFLLIPVRRENDTLRPARADRTTAPGAGSLTPEPPSASAPLPAAPPAPAAAPDPGERSTIPPRAEVEEPDLAQERTEASAGGRLRAPIAGSVIRPFAPGTNDGVDFGAAAGTPVTAAAAGTVAAITEDTSGAPILVLRHGGNLLTVYANIGDLAVSRGESVSAGQRIAAVKADGDFLHFEVREGFEARDPVDYLN</sequence>
<comment type="caution">
    <text evidence="3">The sequence shown here is derived from an EMBL/GenBank/DDBJ whole genome shotgun (WGS) entry which is preliminary data.</text>
</comment>
<dbReference type="SUPFAM" id="SSF54106">
    <property type="entry name" value="LysM domain"/>
    <property type="match status" value="1"/>
</dbReference>
<dbReference type="RefSeq" id="WP_106159508.1">
    <property type="nucleotide sequence ID" value="NZ_PVTT01000001.1"/>
</dbReference>
<feature type="region of interest" description="Disordered" evidence="1">
    <location>
        <begin position="212"/>
        <end position="281"/>
    </location>
</feature>
<accession>A0A2T0X800</accession>
<dbReference type="Gene3D" id="3.10.350.10">
    <property type="entry name" value="LysM domain"/>
    <property type="match status" value="1"/>
</dbReference>
<reference evidence="3 4" key="1">
    <citation type="submission" date="2018-03" db="EMBL/GenBank/DDBJ databases">
        <title>Genomic Encyclopedia of Archaeal and Bacterial Type Strains, Phase II (KMG-II): from individual species to whole genera.</title>
        <authorList>
            <person name="Goeker M."/>
        </authorList>
    </citation>
    <scope>NUCLEOTIDE SEQUENCE [LARGE SCALE GENOMIC DNA]</scope>
    <source>
        <strain evidence="3 4">DSM 29318</strain>
    </source>
</reference>
<dbReference type="PROSITE" id="PS51257">
    <property type="entry name" value="PROKAR_LIPOPROTEIN"/>
    <property type="match status" value="1"/>
</dbReference>
<dbReference type="Proteomes" id="UP000238801">
    <property type="component" value="Unassembled WGS sequence"/>
</dbReference>
<dbReference type="Gene3D" id="2.70.70.10">
    <property type="entry name" value="Glucose Permease (Domain IIA)"/>
    <property type="match status" value="1"/>
</dbReference>
<evidence type="ECO:0000259" key="2">
    <source>
        <dbReference type="PROSITE" id="PS51782"/>
    </source>
</evidence>
<evidence type="ECO:0000256" key="1">
    <source>
        <dbReference type="SAM" id="MobiDB-lite"/>
    </source>
</evidence>
<dbReference type="Pfam" id="PF01476">
    <property type="entry name" value="LysM"/>
    <property type="match status" value="2"/>
</dbReference>
<evidence type="ECO:0000313" key="4">
    <source>
        <dbReference type="Proteomes" id="UP000238801"/>
    </source>
</evidence>
<dbReference type="Pfam" id="PF01551">
    <property type="entry name" value="Peptidase_M23"/>
    <property type="match status" value="1"/>
</dbReference>
<dbReference type="SMART" id="SM00257">
    <property type="entry name" value="LysM"/>
    <property type="match status" value="2"/>
</dbReference>
<dbReference type="InterPro" id="IPR018392">
    <property type="entry name" value="LysM"/>
</dbReference>
<dbReference type="PANTHER" id="PTHR21666:SF270">
    <property type="entry name" value="MUREIN HYDROLASE ACTIVATOR ENVC"/>
    <property type="match status" value="1"/>
</dbReference>
<dbReference type="InterPro" id="IPR011055">
    <property type="entry name" value="Dup_hybrid_motif"/>
</dbReference>
<dbReference type="CDD" id="cd12797">
    <property type="entry name" value="M23_peptidase"/>
    <property type="match status" value="1"/>
</dbReference>
<dbReference type="InterPro" id="IPR050570">
    <property type="entry name" value="Cell_wall_metabolism_enzyme"/>
</dbReference>
<keyword evidence="4" id="KW-1185">Reference proteome</keyword>
<dbReference type="OrthoDB" id="9795421at2"/>
<dbReference type="EMBL" id="PVTT01000001">
    <property type="protein sequence ID" value="PRY95080.1"/>
    <property type="molecule type" value="Genomic_DNA"/>
</dbReference>
<feature type="compositionally biased region" description="Pro residues" evidence="1">
    <location>
        <begin position="230"/>
        <end position="249"/>
    </location>
</feature>
<dbReference type="AlphaFoldDB" id="A0A2T0X800"/>
<dbReference type="PROSITE" id="PS51782">
    <property type="entry name" value="LYSM"/>
    <property type="match status" value="1"/>
</dbReference>
<protein>
    <submittedName>
        <fullName evidence="3">Murein DD-endopeptidase MepM/ murein hydrolase activator NlpD</fullName>
    </submittedName>
</protein>
<dbReference type="GO" id="GO:0004222">
    <property type="term" value="F:metalloendopeptidase activity"/>
    <property type="evidence" value="ECO:0007669"/>
    <property type="project" value="TreeGrafter"/>
</dbReference>
<feature type="domain" description="LysM" evidence="2">
    <location>
        <begin position="159"/>
        <end position="203"/>
    </location>
</feature>
<gene>
    <name evidence="3" type="ORF">BCF33_0693</name>
</gene>
<dbReference type="InterPro" id="IPR036779">
    <property type="entry name" value="LysM_dom_sf"/>
</dbReference>
<dbReference type="InterPro" id="IPR016047">
    <property type="entry name" value="M23ase_b-sheet_dom"/>
</dbReference>
<proteinExistence type="predicted"/>
<organism evidence="3 4">
    <name type="scientific">Hasllibacter halocynthiae</name>
    <dbReference type="NCBI Taxonomy" id="595589"/>
    <lineage>
        <taxon>Bacteria</taxon>
        <taxon>Pseudomonadati</taxon>
        <taxon>Pseudomonadota</taxon>
        <taxon>Alphaproteobacteria</taxon>
        <taxon>Rhodobacterales</taxon>
        <taxon>Roseobacteraceae</taxon>
        <taxon>Hasllibacter</taxon>
    </lineage>
</organism>